<dbReference type="Gene3D" id="3.40.50.300">
    <property type="entry name" value="P-loop containing nucleotide triphosphate hydrolases"/>
    <property type="match status" value="1"/>
</dbReference>
<feature type="domain" description="G" evidence="6">
    <location>
        <begin position="281"/>
        <end position="358"/>
    </location>
</feature>
<gene>
    <name evidence="8" type="ORF">EW146_g5518</name>
</gene>
<dbReference type="PANTHER" id="PTHR11089">
    <property type="entry name" value="GTP-BINDING PROTEIN-RELATED"/>
    <property type="match status" value="1"/>
</dbReference>
<accession>A0A4S4LR64</accession>
<dbReference type="EMBL" id="SGPL01000244">
    <property type="protein sequence ID" value="THH14866.1"/>
    <property type="molecule type" value="Genomic_DNA"/>
</dbReference>
<dbReference type="Proteomes" id="UP000310158">
    <property type="component" value="Unassembled WGS sequence"/>
</dbReference>
<evidence type="ECO:0000259" key="6">
    <source>
        <dbReference type="Pfam" id="PF01926"/>
    </source>
</evidence>
<comment type="caution">
    <text evidence="8">The sequence shown here is derived from an EMBL/GenBank/DDBJ whole genome shotgun (WGS) entry which is preliminary data.</text>
</comment>
<keyword evidence="9" id="KW-1185">Reference proteome</keyword>
<name>A0A4S4LR64_9AGAM</name>
<evidence type="ECO:0000313" key="9">
    <source>
        <dbReference type="Proteomes" id="UP000310158"/>
    </source>
</evidence>
<dbReference type="PANTHER" id="PTHR11089:SF30">
    <property type="entry name" value="GUANINE NUCLEOTIDE-BINDING PROTEIN-LIKE 3 HOMOLOG"/>
    <property type="match status" value="1"/>
</dbReference>
<feature type="compositionally biased region" description="Acidic residues" evidence="5">
    <location>
        <begin position="515"/>
        <end position="528"/>
    </location>
</feature>
<feature type="domain" description="Guanine nucleotide-binding protein-like 3 N-terminal" evidence="7">
    <location>
        <begin position="14"/>
        <end position="88"/>
    </location>
</feature>
<evidence type="ECO:0000256" key="4">
    <source>
        <dbReference type="ARBA" id="ARBA00023242"/>
    </source>
</evidence>
<evidence type="ECO:0000313" key="8">
    <source>
        <dbReference type="EMBL" id="THH14866.1"/>
    </source>
</evidence>
<feature type="compositionally biased region" description="Basic and acidic residues" evidence="5">
    <location>
        <begin position="66"/>
        <end position="85"/>
    </location>
</feature>
<dbReference type="Pfam" id="PF08701">
    <property type="entry name" value="GN3L_Grn1"/>
    <property type="match status" value="1"/>
</dbReference>
<keyword evidence="2" id="KW-0547">Nucleotide-binding</keyword>
<dbReference type="InterPro" id="IPR006073">
    <property type="entry name" value="GTP-bd"/>
</dbReference>
<feature type="compositionally biased region" description="Basic and acidic residues" evidence="5">
    <location>
        <begin position="97"/>
        <end position="109"/>
    </location>
</feature>
<dbReference type="GO" id="GO:0005730">
    <property type="term" value="C:nucleolus"/>
    <property type="evidence" value="ECO:0007669"/>
    <property type="project" value="UniProtKB-ARBA"/>
</dbReference>
<dbReference type="InterPro" id="IPR023179">
    <property type="entry name" value="GTP-bd_ortho_bundle_sf"/>
</dbReference>
<feature type="compositionally biased region" description="Low complexity" evidence="5">
    <location>
        <begin position="647"/>
        <end position="663"/>
    </location>
</feature>
<feature type="region of interest" description="Disordered" evidence="5">
    <location>
        <begin position="640"/>
        <end position="668"/>
    </location>
</feature>
<feature type="region of interest" description="Disordered" evidence="5">
    <location>
        <begin position="507"/>
        <end position="620"/>
    </location>
</feature>
<comment type="subcellular location">
    <subcellularLocation>
        <location evidence="1">Nucleus</location>
    </subcellularLocation>
</comment>
<organism evidence="8 9">
    <name type="scientific">Bondarzewia mesenterica</name>
    <dbReference type="NCBI Taxonomy" id="1095465"/>
    <lineage>
        <taxon>Eukaryota</taxon>
        <taxon>Fungi</taxon>
        <taxon>Dikarya</taxon>
        <taxon>Basidiomycota</taxon>
        <taxon>Agaricomycotina</taxon>
        <taxon>Agaricomycetes</taxon>
        <taxon>Russulales</taxon>
        <taxon>Bondarzewiaceae</taxon>
        <taxon>Bondarzewia</taxon>
    </lineage>
</organism>
<dbReference type="GO" id="GO:0005525">
    <property type="term" value="F:GTP binding"/>
    <property type="evidence" value="ECO:0007669"/>
    <property type="project" value="UniProtKB-KW"/>
</dbReference>
<reference evidence="8 9" key="1">
    <citation type="submission" date="2019-02" db="EMBL/GenBank/DDBJ databases">
        <title>Genome sequencing of the rare red list fungi Bondarzewia mesenterica.</title>
        <authorList>
            <person name="Buettner E."/>
            <person name="Kellner H."/>
        </authorList>
    </citation>
    <scope>NUCLEOTIDE SEQUENCE [LARGE SCALE GENOMIC DNA]</scope>
    <source>
        <strain evidence="8 9">DSM 108281</strain>
    </source>
</reference>
<dbReference type="Gene3D" id="1.10.1580.10">
    <property type="match status" value="1"/>
</dbReference>
<dbReference type="SUPFAM" id="SSF52540">
    <property type="entry name" value="P-loop containing nucleoside triphosphate hydrolases"/>
    <property type="match status" value="1"/>
</dbReference>
<feature type="compositionally biased region" description="Basic and acidic residues" evidence="5">
    <location>
        <begin position="529"/>
        <end position="539"/>
    </location>
</feature>
<evidence type="ECO:0008006" key="10">
    <source>
        <dbReference type="Google" id="ProtNLM"/>
    </source>
</evidence>
<dbReference type="InterPro" id="IPR027417">
    <property type="entry name" value="P-loop_NTPase"/>
</dbReference>
<feature type="compositionally biased region" description="Acidic residues" evidence="5">
    <location>
        <begin position="540"/>
        <end position="566"/>
    </location>
</feature>
<sequence>MPRIRKKTSKRGSTNQRSRIKHKAVDSRKKAKKAAKKNPQWKSKQPKDPGIPNNFPYKDQILAEVAEQRRLAAEAKERRKEEKKTIKAQHASAPESGVRDDSTGDKGEGDEGDGIGFDGIVSLGMEEQGKKDKGKATASPVTEDEQDVPVLISPDLPNLQSVLNKADVVVEVLDARDPLPCRSSQLEKLVTSKSGRKLLLVLNKIDTCAQEPLSSWTKHLRNEHPTLLFRSASSFLPSADDTPIHKKTKGKELMNDAWGAEPVLAVLGKWAQEKGGTDSLEVAVVGATNSGKSSFINSLVRKSVFPIYSSSSRQAPTTTPYAQETTIEAGGKVIKLIDTPGLSWQSVSEQSPEDAERARAQDILLRSRGRVDRLKDPAPAVTQIVSRADVEDLMVFYNLPAFAKGNVLGFLSGIARSNGLIKKGGALDLTGASRVVLRDWATGKLRRYAAPPAPPILTSAAHVEALADIYAKDMSILSHLKTRKEMRKESGLVKLLSGAVDDRGLELTAPWLGTEESDSEDEDDESRDEDVQMEERVEEDKELDEDEGDGDEGDEDEGEADDDDEALPPAGKRKRVSNVPPARPSKKVAFSASVKPPQSSTKNAKIASIPATIHSPSHPTLKSVLKPTANPAAVMQAKRVKVKANKPAKPPAAATSLTKKAPANAHSKKVVATTGDEYDFGKFF</sequence>
<keyword evidence="3" id="KW-0342">GTP-binding</keyword>
<evidence type="ECO:0000256" key="2">
    <source>
        <dbReference type="ARBA" id="ARBA00022741"/>
    </source>
</evidence>
<proteinExistence type="predicted"/>
<dbReference type="InterPro" id="IPR014813">
    <property type="entry name" value="Gnl3_N_dom"/>
</dbReference>
<dbReference type="InterPro" id="IPR050755">
    <property type="entry name" value="TRAFAC_YlqF/YawG_RiboMat"/>
</dbReference>
<evidence type="ECO:0000256" key="5">
    <source>
        <dbReference type="SAM" id="MobiDB-lite"/>
    </source>
</evidence>
<evidence type="ECO:0000259" key="7">
    <source>
        <dbReference type="Pfam" id="PF08701"/>
    </source>
</evidence>
<dbReference type="Pfam" id="PF01926">
    <property type="entry name" value="MMR_HSR1"/>
    <property type="match status" value="1"/>
</dbReference>
<evidence type="ECO:0000256" key="1">
    <source>
        <dbReference type="ARBA" id="ARBA00004123"/>
    </source>
</evidence>
<feature type="compositionally biased region" description="Basic residues" evidence="5">
    <location>
        <begin position="1"/>
        <end position="10"/>
    </location>
</feature>
<protein>
    <recommendedName>
        <fullName evidence="10">CP-type G domain-containing protein</fullName>
    </recommendedName>
</protein>
<dbReference type="AlphaFoldDB" id="A0A4S4LR64"/>
<dbReference type="OrthoDB" id="10266128at2759"/>
<feature type="region of interest" description="Disordered" evidence="5">
    <location>
        <begin position="1"/>
        <end position="119"/>
    </location>
</feature>
<evidence type="ECO:0000256" key="3">
    <source>
        <dbReference type="ARBA" id="ARBA00023134"/>
    </source>
</evidence>
<keyword evidence="4" id="KW-0539">Nucleus</keyword>